<keyword evidence="3" id="KW-1185">Reference proteome</keyword>
<dbReference type="AlphaFoldDB" id="A0A3N4I4K5"/>
<gene>
    <name evidence="2" type="ORF">BJ508DRAFT_326827</name>
</gene>
<keyword evidence="1" id="KW-0175">Coiled coil</keyword>
<feature type="coiled-coil region" evidence="1">
    <location>
        <begin position="239"/>
        <end position="294"/>
    </location>
</feature>
<evidence type="ECO:0000313" key="3">
    <source>
        <dbReference type="Proteomes" id="UP000275078"/>
    </source>
</evidence>
<organism evidence="2 3">
    <name type="scientific">Ascobolus immersus RN42</name>
    <dbReference type="NCBI Taxonomy" id="1160509"/>
    <lineage>
        <taxon>Eukaryota</taxon>
        <taxon>Fungi</taxon>
        <taxon>Dikarya</taxon>
        <taxon>Ascomycota</taxon>
        <taxon>Pezizomycotina</taxon>
        <taxon>Pezizomycetes</taxon>
        <taxon>Pezizales</taxon>
        <taxon>Ascobolaceae</taxon>
        <taxon>Ascobolus</taxon>
    </lineage>
</organism>
<protein>
    <submittedName>
        <fullName evidence="2">Uncharacterized protein</fullName>
    </submittedName>
</protein>
<accession>A0A3N4I4K5</accession>
<reference evidence="2 3" key="1">
    <citation type="journal article" date="2018" name="Nat. Ecol. Evol.">
        <title>Pezizomycetes genomes reveal the molecular basis of ectomycorrhizal truffle lifestyle.</title>
        <authorList>
            <person name="Murat C."/>
            <person name="Payen T."/>
            <person name="Noel B."/>
            <person name="Kuo A."/>
            <person name="Morin E."/>
            <person name="Chen J."/>
            <person name="Kohler A."/>
            <person name="Krizsan K."/>
            <person name="Balestrini R."/>
            <person name="Da Silva C."/>
            <person name="Montanini B."/>
            <person name="Hainaut M."/>
            <person name="Levati E."/>
            <person name="Barry K.W."/>
            <person name="Belfiori B."/>
            <person name="Cichocki N."/>
            <person name="Clum A."/>
            <person name="Dockter R.B."/>
            <person name="Fauchery L."/>
            <person name="Guy J."/>
            <person name="Iotti M."/>
            <person name="Le Tacon F."/>
            <person name="Lindquist E.A."/>
            <person name="Lipzen A."/>
            <person name="Malagnac F."/>
            <person name="Mello A."/>
            <person name="Molinier V."/>
            <person name="Miyauchi S."/>
            <person name="Poulain J."/>
            <person name="Riccioni C."/>
            <person name="Rubini A."/>
            <person name="Sitrit Y."/>
            <person name="Splivallo R."/>
            <person name="Traeger S."/>
            <person name="Wang M."/>
            <person name="Zifcakova L."/>
            <person name="Wipf D."/>
            <person name="Zambonelli A."/>
            <person name="Paolocci F."/>
            <person name="Nowrousian M."/>
            <person name="Ottonello S."/>
            <person name="Baldrian P."/>
            <person name="Spatafora J.W."/>
            <person name="Henrissat B."/>
            <person name="Nagy L.G."/>
            <person name="Aury J.M."/>
            <person name="Wincker P."/>
            <person name="Grigoriev I.V."/>
            <person name="Bonfante P."/>
            <person name="Martin F.M."/>
        </authorList>
    </citation>
    <scope>NUCLEOTIDE SEQUENCE [LARGE SCALE GENOMIC DNA]</scope>
    <source>
        <strain evidence="2 3">RN42</strain>
    </source>
</reference>
<sequence length="330" mass="36203">MSSHDSDKTQYVVYGVQVQNFDSPQKPGANEDVIASGYRLLELFESVHNANGRARKVCLYGNPKNDFDPRGEEEAEPAQLFGLPDTDLMCHLAHGTLFVESKIVDGCLEMAAHFGETALGESVNLKHPPPYLKRSTKTRVVRYSVQGETGLKLPDSVQNSIEVISGESGSSALILRGEGSEMSVVSTKRKASIAGLSEVTTPQGEKKARLALGGNTNDSEVMLVDKPAGDLAICASTISQRLETRRKNLDRREDEIREREDRLSEDEVQLSRSKREFVEEMKRARAAFEAARKEEGRRLQGEVIAAIKTKFGDFADGVAEDLCGGDEGIE</sequence>
<evidence type="ECO:0000313" key="2">
    <source>
        <dbReference type="EMBL" id="RPA80979.1"/>
    </source>
</evidence>
<dbReference type="EMBL" id="ML119683">
    <property type="protein sequence ID" value="RPA80979.1"/>
    <property type="molecule type" value="Genomic_DNA"/>
</dbReference>
<evidence type="ECO:0000256" key="1">
    <source>
        <dbReference type="SAM" id="Coils"/>
    </source>
</evidence>
<proteinExistence type="predicted"/>
<dbReference type="Proteomes" id="UP000275078">
    <property type="component" value="Unassembled WGS sequence"/>
</dbReference>
<name>A0A3N4I4K5_ASCIM</name>